<keyword evidence="2" id="KW-1133">Transmembrane helix</keyword>
<evidence type="ECO:0000259" key="3">
    <source>
        <dbReference type="Pfam" id="PF04024"/>
    </source>
</evidence>
<feature type="transmembrane region" description="Helical" evidence="2">
    <location>
        <begin position="372"/>
        <end position="390"/>
    </location>
</feature>
<comment type="caution">
    <text evidence="4">The sequence shown here is derived from an EMBL/GenBank/DDBJ whole genome shotgun (WGS) entry which is preliminary data.</text>
</comment>
<feature type="region of interest" description="Disordered" evidence="1">
    <location>
        <begin position="169"/>
        <end position="194"/>
    </location>
</feature>
<keyword evidence="2" id="KW-0812">Transmembrane</keyword>
<evidence type="ECO:0000313" key="5">
    <source>
        <dbReference type="Proteomes" id="UP000474967"/>
    </source>
</evidence>
<dbReference type="RefSeq" id="WP_163291347.1">
    <property type="nucleotide sequence ID" value="NZ_JAAGWY010000005.1"/>
</dbReference>
<evidence type="ECO:0000256" key="2">
    <source>
        <dbReference type="SAM" id="Phobius"/>
    </source>
</evidence>
<keyword evidence="5" id="KW-1185">Reference proteome</keyword>
<feature type="transmembrane region" description="Helical" evidence="2">
    <location>
        <begin position="139"/>
        <end position="161"/>
    </location>
</feature>
<name>A0A6L9Y3S2_9MICO</name>
<feature type="compositionally biased region" description="Low complexity" evidence="1">
    <location>
        <begin position="179"/>
        <end position="194"/>
    </location>
</feature>
<reference evidence="4 5" key="1">
    <citation type="journal article" date="2014" name="J. Microbiol.">
        <title>Diaminobutyricibacter tongyongensis gen. nov., sp. nov. and Homoserinibacter gongjuensis gen. nov., sp. nov. belong to the family Microbacteriaceae.</title>
        <authorList>
            <person name="Kim S.J."/>
            <person name="Ahn J.H."/>
            <person name="Weon H.Y."/>
            <person name="Hamada M."/>
            <person name="Suzuki K."/>
            <person name="Kwon S.W."/>
        </authorList>
    </citation>
    <scope>NUCLEOTIDE SEQUENCE [LARGE SCALE GENOMIC DNA]</scope>
    <source>
        <strain evidence="4 5">NBRC 108724</strain>
    </source>
</reference>
<dbReference type="InterPro" id="IPR007168">
    <property type="entry name" value="Phageshock_PspC_N"/>
</dbReference>
<feature type="transmembrane region" description="Helical" evidence="2">
    <location>
        <begin position="345"/>
        <end position="365"/>
    </location>
</feature>
<dbReference type="AlphaFoldDB" id="A0A6L9Y3S2"/>
<gene>
    <name evidence="4" type="ORF">G3T36_18565</name>
</gene>
<protein>
    <submittedName>
        <fullName evidence="4">PspC domain-containing protein</fullName>
    </submittedName>
</protein>
<feature type="transmembrane region" description="Helical" evidence="2">
    <location>
        <begin position="57"/>
        <end position="84"/>
    </location>
</feature>
<dbReference type="EMBL" id="JAAGWY010000005">
    <property type="protein sequence ID" value="NEN07864.1"/>
    <property type="molecule type" value="Genomic_DNA"/>
</dbReference>
<sequence length="529" mass="55108">MSQQQTPPGSPATPGASSATGSNRFFGWMRSLGITRTDGWIGGVCAGIAERIGIDPLIVRGIAVVAAVLGAPVLLFYAVAWALLPDRNGTIHAEKLVHGEFDTAMVGIGVLALLSLLPFTQGVWWAGAQFWGAPTWPEAILRSLWTLLVIGLIVAFVIWAARGAQMPPWAGGSTQNPRTASAGSAGPGYGSPAATAATATATTVASSAATASDTATGATTAPTVPLPPVDTTTEPTEPPAPPTDAPADDYAAWKARHASWQVQHNAWQARHDADMRAIRAQRAAENRARSDAYRAEAEARRREYRLANPRTSAAYVFATIGLALIASAITAIVVSRGPEFDGYEVTASLAVATIVFALAGVLAGALRRRSGFLGFLSILLLVATVTTAFLPRDRQLVLQPVGAWLVPSASASYAQPFGETTLVVDSASAGGAPGTPVVDLEKGPGTTYVLTDKQTTVRMELLLRGASVYSFVEGQGIVTAPACVRTPSGACSYDFVDGPKATPDVIVRIEQTGGEVQLRRNQEATGVQG</sequence>
<accession>A0A6L9Y3S2</accession>
<feature type="region of interest" description="Disordered" evidence="1">
    <location>
        <begin position="211"/>
        <end position="248"/>
    </location>
</feature>
<evidence type="ECO:0000256" key="1">
    <source>
        <dbReference type="SAM" id="MobiDB-lite"/>
    </source>
</evidence>
<feature type="domain" description="Phage shock protein PspC N-terminal" evidence="3">
    <location>
        <begin position="36"/>
        <end position="86"/>
    </location>
</feature>
<feature type="compositionally biased region" description="Low complexity" evidence="1">
    <location>
        <begin position="211"/>
        <end position="235"/>
    </location>
</feature>
<dbReference type="Proteomes" id="UP000474967">
    <property type="component" value="Unassembled WGS sequence"/>
</dbReference>
<feature type="transmembrane region" description="Helical" evidence="2">
    <location>
        <begin position="312"/>
        <end position="333"/>
    </location>
</feature>
<proteinExistence type="predicted"/>
<feature type="transmembrane region" description="Helical" evidence="2">
    <location>
        <begin position="105"/>
        <end position="127"/>
    </location>
</feature>
<organism evidence="4 5">
    <name type="scientific">Leifsonia tongyongensis</name>
    <dbReference type="NCBI Taxonomy" id="1268043"/>
    <lineage>
        <taxon>Bacteria</taxon>
        <taxon>Bacillati</taxon>
        <taxon>Actinomycetota</taxon>
        <taxon>Actinomycetes</taxon>
        <taxon>Micrococcales</taxon>
        <taxon>Microbacteriaceae</taxon>
        <taxon>Leifsonia</taxon>
    </lineage>
</organism>
<evidence type="ECO:0000313" key="4">
    <source>
        <dbReference type="EMBL" id="NEN07864.1"/>
    </source>
</evidence>
<dbReference type="Pfam" id="PF04024">
    <property type="entry name" value="PspC"/>
    <property type="match status" value="1"/>
</dbReference>
<keyword evidence="2" id="KW-0472">Membrane</keyword>